<evidence type="ECO:0000256" key="2">
    <source>
        <dbReference type="ARBA" id="ARBA00022801"/>
    </source>
</evidence>
<dbReference type="Pfam" id="PF04336">
    <property type="entry name" value="ACP_PD"/>
    <property type="match status" value="1"/>
</dbReference>
<comment type="caution">
    <text evidence="5">The sequence shown here is derived from an EMBL/GenBank/DDBJ whole genome shotgun (WGS) entry which is preliminary data.</text>
</comment>
<keyword evidence="4" id="KW-0276">Fatty acid metabolism</keyword>
<accession>A0A2A5WTQ7</accession>
<dbReference type="AlphaFoldDB" id="A0A2A5WTQ7"/>
<evidence type="ECO:0000313" key="6">
    <source>
        <dbReference type="Proteomes" id="UP000219327"/>
    </source>
</evidence>
<keyword evidence="4" id="KW-0275">Fatty acid biosynthesis</keyword>
<dbReference type="Proteomes" id="UP000219327">
    <property type="component" value="Unassembled WGS sequence"/>
</dbReference>
<dbReference type="GO" id="GO:0008770">
    <property type="term" value="F:[acyl-carrier-protein] phosphodiesterase activity"/>
    <property type="evidence" value="ECO:0007669"/>
    <property type="project" value="InterPro"/>
</dbReference>
<organism evidence="5 6">
    <name type="scientific">OM182 bacterium MED-G24</name>
    <dbReference type="NCBI Taxonomy" id="1986255"/>
    <lineage>
        <taxon>Bacteria</taxon>
        <taxon>Pseudomonadati</taxon>
        <taxon>Pseudomonadota</taxon>
        <taxon>Gammaproteobacteria</taxon>
        <taxon>OMG group</taxon>
        <taxon>OM182 clade</taxon>
    </lineage>
</organism>
<evidence type="ECO:0008006" key="7">
    <source>
        <dbReference type="Google" id="ProtNLM"/>
    </source>
</evidence>
<evidence type="ECO:0000313" key="5">
    <source>
        <dbReference type="EMBL" id="PDH39594.1"/>
    </source>
</evidence>
<keyword evidence="3" id="KW-0443">Lipid metabolism</keyword>
<dbReference type="PANTHER" id="PTHR38764">
    <property type="entry name" value="ACYL CARRIER PROTEIN PHOSPHODIESTERASE"/>
    <property type="match status" value="1"/>
</dbReference>
<name>A0A2A5WTQ7_9GAMM</name>
<proteinExistence type="predicted"/>
<dbReference type="GO" id="GO:0006633">
    <property type="term" value="P:fatty acid biosynthetic process"/>
    <property type="evidence" value="ECO:0007669"/>
    <property type="project" value="UniProtKB-KW"/>
</dbReference>
<keyword evidence="2" id="KW-0378">Hydrolase</keyword>
<evidence type="ECO:0000256" key="3">
    <source>
        <dbReference type="ARBA" id="ARBA00023098"/>
    </source>
</evidence>
<dbReference type="PIRSF" id="PIRSF011489">
    <property type="entry name" value="DUF479"/>
    <property type="match status" value="1"/>
</dbReference>
<keyword evidence="1" id="KW-0444">Lipid biosynthesis</keyword>
<dbReference type="EMBL" id="NTKD01000022">
    <property type="protein sequence ID" value="PDH39594.1"/>
    <property type="molecule type" value="Genomic_DNA"/>
</dbReference>
<sequence>MNYLCHVSLMYPDPELMTGGFLGDFVKGRLNHQFPTKIVSGIQTHRAIDVFSDAHPVFAASAARLRSSLGRYSPIAVDVIYDYCLARHWDVLLDIDIGQFCDETYAAWDSHSASMPEPARAMAKSMERHRSFERYHEPMFIERTLRAVSQRARKQNPLADAMPGIEPHLPELEEDFLAFYPHLVEHANQKVAELTNHLI</sequence>
<protein>
    <recommendedName>
        <fullName evidence="7">ACP phosphodiesterase</fullName>
    </recommendedName>
</protein>
<gene>
    <name evidence="5" type="ORF">CNE99_05350</name>
</gene>
<reference evidence="5 6" key="1">
    <citation type="submission" date="2017-08" db="EMBL/GenBank/DDBJ databases">
        <title>Fine stratification of microbial communities through a metagenomic profile of the photic zone.</title>
        <authorList>
            <person name="Haro-Moreno J.M."/>
            <person name="Lopez-Perez M."/>
            <person name="De La Torre J."/>
            <person name="Picazo A."/>
            <person name="Camacho A."/>
            <person name="Rodriguez-Valera F."/>
        </authorList>
    </citation>
    <scope>NUCLEOTIDE SEQUENCE [LARGE SCALE GENOMIC DNA]</scope>
    <source>
        <strain evidence="5">MED-G24</strain>
    </source>
</reference>
<dbReference type="PANTHER" id="PTHR38764:SF1">
    <property type="entry name" value="ACYL CARRIER PROTEIN PHOSPHODIESTERASE"/>
    <property type="match status" value="1"/>
</dbReference>
<dbReference type="InterPro" id="IPR007431">
    <property type="entry name" value="ACP_PD"/>
</dbReference>
<evidence type="ECO:0000256" key="4">
    <source>
        <dbReference type="ARBA" id="ARBA00023160"/>
    </source>
</evidence>
<evidence type="ECO:0000256" key="1">
    <source>
        <dbReference type="ARBA" id="ARBA00022516"/>
    </source>
</evidence>